<dbReference type="CDD" id="cd10567">
    <property type="entry name" value="SWIB-MDM2_like"/>
    <property type="match status" value="1"/>
</dbReference>
<evidence type="ECO:0000313" key="4">
    <source>
        <dbReference type="Proteomes" id="UP000309038"/>
    </source>
</evidence>
<reference evidence="3 4" key="1">
    <citation type="submission" date="2019-02" db="EMBL/GenBank/DDBJ databases">
        <title>Genome sequencing of the rare red list fungi Phlebia centrifuga.</title>
        <authorList>
            <person name="Buettner E."/>
            <person name="Kellner H."/>
        </authorList>
    </citation>
    <scope>NUCLEOTIDE SEQUENCE [LARGE SCALE GENOMIC DNA]</scope>
    <source>
        <strain evidence="3 4">DSM 108282</strain>
    </source>
</reference>
<feature type="compositionally biased region" description="Acidic residues" evidence="1">
    <location>
        <begin position="65"/>
        <end position="80"/>
    </location>
</feature>
<dbReference type="Gene3D" id="1.10.245.10">
    <property type="entry name" value="SWIB/MDM2 domain"/>
    <property type="match status" value="1"/>
</dbReference>
<evidence type="ECO:0000256" key="1">
    <source>
        <dbReference type="SAM" id="MobiDB-lite"/>
    </source>
</evidence>
<accession>A0A4S4KRR9</accession>
<gene>
    <name evidence="3" type="ORF">EW026_g1345</name>
</gene>
<dbReference type="AlphaFoldDB" id="A0A4S4KRR9"/>
<evidence type="ECO:0000259" key="2">
    <source>
        <dbReference type="PROSITE" id="PS51925"/>
    </source>
</evidence>
<sequence>MVFDASRYESQIRAILQAPGVDLTLISAKRVRKQLVEDNDELTTELVKDHKEEFDRIIGSVYEQVSEEAGVEDAEEDDATGENGKRKREGSEENQGHGSPSSPKKLKKAPKKESLTDAELARQISSELNGRGRAAKTESKPKAKRTKKAAKSKATVNSEGEAEGDDAEKPKKRRGGFTKEYSLSEPLATLLKVERLSRPQVVKHIWDYIKEKQLQNPEDRREIICDDRMKAIFGLDRIGMFTMNKMLGEHLSQPADPPAAPATSES</sequence>
<dbReference type="Pfam" id="PF02201">
    <property type="entry name" value="SWIB"/>
    <property type="match status" value="1"/>
</dbReference>
<dbReference type="InterPro" id="IPR036885">
    <property type="entry name" value="SWIB_MDM2_dom_sf"/>
</dbReference>
<feature type="region of interest" description="Disordered" evidence="1">
    <location>
        <begin position="65"/>
        <end position="181"/>
    </location>
</feature>
<evidence type="ECO:0000313" key="3">
    <source>
        <dbReference type="EMBL" id="THH01342.1"/>
    </source>
</evidence>
<dbReference type="SUPFAM" id="SSF47592">
    <property type="entry name" value="SWIB/MDM2 domain"/>
    <property type="match status" value="1"/>
</dbReference>
<feature type="domain" description="DM2" evidence="2">
    <location>
        <begin position="176"/>
        <end position="253"/>
    </location>
</feature>
<comment type="caution">
    <text evidence="3">The sequence shown here is derived from an EMBL/GenBank/DDBJ whole genome shotgun (WGS) entry which is preliminary data.</text>
</comment>
<dbReference type="PROSITE" id="PS51925">
    <property type="entry name" value="SWIB_MDM2"/>
    <property type="match status" value="1"/>
</dbReference>
<proteinExistence type="predicted"/>
<name>A0A4S4KRR9_9APHY</name>
<dbReference type="InterPro" id="IPR019835">
    <property type="entry name" value="SWIB_domain"/>
</dbReference>
<dbReference type="EMBL" id="SGPJ01000026">
    <property type="protein sequence ID" value="THH01342.1"/>
    <property type="molecule type" value="Genomic_DNA"/>
</dbReference>
<dbReference type="SMART" id="SM00151">
    <property type="entry name" value="SWIB"/>
    <property type="match status" value="1"/>
</dbReference>
<dbReference type="Proteomes" id="UP000309038">
    <property type="component" value="Unassembled WGS sequence"/>
</dbReference>
<organism evidence="3 4">
    <name type="scientific">Hermanssonia centrifuga</name>
    <dbReference type="NCBI Taxonomy" id="98765"/>
    <lineage>
        <taxon>Eukaryota</taxon>
        <taxon>Fungi</taxon>
        <taxon>Dikarya</taxon>
        <taxon>Basidiomycota</taxon>
        <taxon>Agaricomycotina</taxon>
        <taxon>Agaricomycetes</taxon>
        <taxon>Polyporales</taxon>
        <taxon>Meruliaceae</taxon>
        <taxon>Hermanssonia</taxon>
    </lineage>
</organism>
<feature type="compositionally biased region" description="Basic residues" evidence="1">
    <location>
        <begin position="142"/>
        <end position="151"/>
    </location>
</feature>
<protein>
    <recommendedName>
        <fullName evidence="2">DM2 domain-containing protein</fullName>
    </recommendedName>
</protein>
<dbReference type="InterPro" id="IPR003121">
    <property type="entry name" value="SWIB_MDM2_domain"/>
</dbReference>
<dbReference type="PANTHER" id="PTHR13844">
    <property type="entry name" value="SWI/SNF-RELATED MATRIX-ASSOCIATED ACTIN-DEPENDENT REGULATOR OF CHROMATIN SUBFAMILY D"/>
    <property type="match status" value="1"/>
</dbReference>
<keyword evidence="4" id="KW-1185">Reference proteome</keyword>